<gene>
    <name evidence="1" type="ORF">ACFPOB_26170</name>
</gene>
<dbReference type="RefSeq" id="WP_377801234.1">
    <property type="nucleotide sequence ID" value="NZ_JBHSLW010000056.1"/>
</dbReference>
<comment type="caution">
    <text evidence="1">The sequence shown here is derived from an EMBL/GenBank/DDBJ whole genome shotgun (WGS) entry which is preliminary data.</text>
</comment>
<name>A0ABW0J1W5_9HYPH</name>
<proteinExistence type="predicted"/>
<keyword evidence="2" id="KW-1185">Reference proteome</keyword>
<evidence type="ECO:0000313" key="2">
    <source>
        <dbReference type="Proteomes" id="UP001596053"/>
    </source>
</evidence>
<accession>A0ABW0J1W5</accession>
<evidence type="ECO:0000313" key="1">
    <source>
        <dbReference type="EMBL" id="MFC5423040.1"/>
    </source>
</evidence>
<reference evidence="2" key="1">
    <citation type="journal article" date="2019" name="Int. J. Syst. Evol. Microbiol.">
        <title>The Global Catalogue of Microorganisms (GCM) 10K type strain sequencing project: providing services to taxonomists for standard genome sequencing and annotation.</title>
        <authorList>
            <consortium name="The Broad Institute Genomics Platform"/>
            <consortium name="The Broad Institute Genome Sequencing Center for Infectious Disease"/>
            <person name="Wu L."/>
            <person name="Ma J."/>
        </authorList>
    </citation>
    <scope>NUCLEOTIDE SEQUENCE [LARGE SCALE GENOMIC DNA]</scope>
    <source>
        <strain evidence="2">NCAIM B.01391</strain>
    </source>
</reference>
<dbReference type="Proteomes" id="UP001596053">
    <property type="component" value="Unassembled WGS sequence"/>
</dbReference>
<protein>
    <submittedName>
        <fullName evidence="1">Uncharacterized protein</fullName>
    </submittedName>
</protein>
<sequence length="70" mass="7564">MSQDSAMLARAAAGRLVKHSVPAALLGSEIAGSSQTIDVTYALTRMAMVLIRAGWKPRVRVRAGRRVWSL</sequence>
<organism evidence="1 2">
    <name type="scientific">Bosea eneae</name>
    <dbReference type="NCBI Taxonomy" id="151454"/>
    <lineage>
        <taxon>Bacteria</taxon>
        <taxon>Pseudomonadati</taxon>
        <taxon>Pseudomonadota</taxon>
        <taxon>Alphaproteobacteria</taxon>
        <taxon>Hyphomicrobiales</taxon>
        <taxon>Boseaceae</taxon>
        <taxon>Bosea</taxon>
    </lineage>
</organism>
<dbReference type="EMBL" id="JBHSLW010000056">
    <property type="protein sequence ID" value="MFC5423040.1"/>
    <property type="molecule type" value="Genomic_DNA"/>
</dbReference>